<keyword evidence="6" id="KW-0732">Signal</keyword>
<proteinExistence type="inferred from homology"/>
<dbReference type="Pfam" id="PF00560">
    <property type="entry name" value="LRR_1"/>
    <property type="match status" value="1"/>
</dbReference>
<comment type="subcellular location">
    <subcellularLocation>
        <location evidence="1">Membrane</location>
        <topology evidence="1">Single-pass type I membrane protein</topology>
    </subcellularLocation>
</comment>
<feature type="transmembrane region" description="Helical" evidence="11">
    <location>
        <begin position="185"/>
        <end position="208"/>
    </location>
</feature>
<comment type="similarity">
    <text evidence="2">Belongs to the RLP family.</text>
</comment>
<keyword evidence="9 11" id="KW-0472">Membrane</keyword>
<dbReference type="GO" id="GO:0016020">
    <property type="term" value="C:membrane"/>
    <property type="evidence" value="ECO:0007669"/>
    <property type="project" value="UniProtKB-SubCell"/>
</dbReference>
<dbReference type="PANTHER" id="PTHR48063">
    <property type="entry name" value="LRR RECEPTOR-LIKE KINASE"/>
    <property type="match status" value="1"/>
</dbReference>
<dbReference type="Proteomes" id="UP000324705">
    <property type="component" value="Chromosome 7A"/>
</dbReference>
<keyword evidence="3" id="KW-0433">Leucine-rich repeat</keyword>
<keyword evidence="7" id="KW-0677">Repeat</keyword>
<keyword evidence="5 11" id="KW-0812">Transmembrane</keyword>
<dbReference type="Gene3D" id="3.80.10.10">
    <property type="entry name" value="Ribonuclease Inhibitor"/>
    <property type="match status" value="1"/>
</dbReference>
<evidence type="ECO:0000256" key="9">
    <source>
        <dbReference type="ARBA" id="ARBA00023136"/>
    </source>
</evidence>
<dbReference type="PRINTS" id="PR00019">
    <property type="entry name" value="LEURICHRPT"/>
</dbReference>
<dbReference type="FunFam" id="3.80.10.10:FF:000111">
    <property type="entry name" value="LRR receptor-like serine/threonine-protein kinase ERECTA"/>
    <property type="match status" value="1"/>
</dbReference>
<keyword evidence="4" id="KW-1070">Brassinosteroid signaling pathway</keyword>
<name>A0A9R0YZ22_TRITD</name>
<evidence type="ECO:0000256" key="5">
    <source>
        <dbReference type="ARBA" id="ARBA00022692"/>
    </source>
</evidence>
<gene>
    <name evidence="12" type="ORF">TRITD_7Av1G002170</name>
</gene>
<evidence type="ECO:0000256" key="8">
    <source>
        <dbReference type="ARBA" id="ARBA00022989"/>
    </source>
</evidence>
<keyword evidence="10" id="KW-0325">Glycoprotein</keyword>
<keyword evidence="13" id="KW-1185">Reference proteome</keyword>
<evidence type="ECO:0000256" key="3">
    <source>
        <dbReference type="ARBA" id="ARBA00022614"/>
    </source>
</evidence>
<evidence type="ECO:0000256" key="6">
    <source>
        <dbReference type="ARBA" id="ARBA00022729"/>
    </source>
</evidence>
<evidence type="ECO:0000256" key="2">
    <source>
        <dbReference type="ARBA" id="ARBA00009592"/>
    </source>
</evidence>
<dbReference type="Pfam" id="PF13855">
    <property type="entry name" value="LRR_8"/>
    <property type="match status" value="1"/>
</dbReference>
<evidence type="ECO:0000256" key="4">
    <source>
        <dbReference type="ARBA" id="ARBA00022626"/>
    </source>
</evidence>
<evidence type="ECO:0000313" key="13">
    <source>
        <dbReference type="Proteomes" id="UP000324705"/>
    </source>
</evidence>
<evidence type="ECO:0000256" key="10">
    <source>
        <dbReference type="ARBA" id="ARBA00023180"/>
    </source>
</evidence>
<evidence type="ECO:0000256" key="7">
    <source>
        <dbReference type="ARBA" id="ARBA00022737"/>
    </source>
</evidence>
<dbReference type="Gramene" id="TRITD7Av1G002170.1">
    <property type="protein sequence ID" value="TRITD7Av1G002170.1"/>
    <property type="gene ID" value="TRITD7Av1G002170"/>
</dbReference>
<evidence type="ECO:0000256" key="1">
    <source>
        <dbReference type="ARBA" id="ARBA00004479"/>
    </source>
</evidence>
<dbReference type="SUPFAM" id="SSF52058">
    <property type="entry name" value="L domain-like"/>
    <property type="match status" value="1"/>
</dbReference>
<organism evidence="12 13">
    <name type="scientific">Triticum turgidum subsp. durum</name>
    <name type="common">Durum wheat</name>
    <name type="synonym">Triticum durum</name>
    <dbReference type="NCBI Taxonomy" id="4567"/>
    <lineage>
        <taxon>Eukaryota</taxon>
        <taxon>Viridiplantae</taxon>
        <taxon>Streptophyta</taxon>
        <taxon>Embryophyta</taxon>
        <taxon>Tracheophyta</taxon>
        <taxon>Spermatophyta</taxon>
        <taxon>Magnoliopsida</taxon>
        <taxon>Liliopsida</taxon>
        <taxon>Poales</taxon>
        <taxon>Poaceae</taxon>
        <taxon>BOP clade</taxon>
        <taxon>Pooideae</taxon>
        <taxon>Triticodae</taxon>
        <taxon>Triticeae</taxon>
        <taxon>Triticinae</taxon>
        <taxon>Triticum</taxon>
    </lineage>
</organism>
<dbReference type="EMBL" id="LT934123">
    <property type="protein sequence ID" value="VAI68325.1"/>
    <property type="molecule type" value="Genomic_DNA"/>
</dbReference>
<dbReference type="InterPro" id="IPR046956">
    <property type="entry name" value="RLP23-like"/>
</dbReference>
<dbReference type="InterPro" id="IPR032675">
    <property type="entry name" value="LRR_dom_sf"/>
</dbReference>
<reference evidence="12 13" key="1">
    <citation type="submission" date="2017-09" db="EMBL/GenBank/DDBJ databases">
        <authorList>
            <consortium name="International Durum Wheat Genome Sequencing Consortium (IDWGSC)"/>
            <person name="Milanesi L."/>
        </authorList>
    </citation>
    <scope>NUCLEOTIDE SEQUENCE [LARGE SCALE GENOMIC DNA]</scope>
    <source>
        <strain evidence="13">cv. Svevo</strain>
    </source>
</reference>
<dbReference type="PANTHER" id="PTHR48063:SF55">
    <property type="entry name" value="LEUCINE-RICH REPEAT-CONTAINING N-TERMINAL PLANT-TYPE DOMAIN-CONTAINING PROTEIN"/>
    <property type="match status" value="1"/>
</dbReference>
<dbReference type="GO" id="GO:0009742">
    <property type="term" value="P:brassinosteroid mediated signaling pathway"/>
    <property type="evidence" value="ECO:0007669"/>
    <property type="project" value="UniProtKB-KW"/>
</dbReference>
<dbReference type="InterPro" id="IPR001611">
    <property type="entry name" value="Leu-rich_rpt"/>
</dbReference>
<evidence type="ECO:0000256" key="11">
    <source>
        <dbReference type="SAM" id="Phobius"/>
    </source>
</evidence>
<dbReference type="AlphaFoldDB" id="A0A9R0YZ22"/>
<keyword evidence="8 11" id="KW-1133">Transmembrane helix</keyword>
<evidence type="ECO:0000313" key="12">
    <source>
        <dbReference type="EMBL" id="VAI68325.1"/>
    </source>
</evidence>
<sequence>MTGKYVKDPMLDSYPYGGYSYMFYTYNFSSVIVKGRELDYGIGILDLVSVDLSLNQLTGRIPEEIAALDALMNLNLSCNQLSGKIPNKLGALQALESLDLSSNMLSGGIPSSLSDITYLSYLDLSDNNLTGRIPSGRQLDTLYTQQPSMYSGNSGLCGPLPNSCPGKNSATQDYPKMNEHSFEPITFSFGLALGSILGLWVVFCVLLFKRAWRISYFGLIDQTYDQMYVFAVLTWKSWARKEATN</sequence>
<protein>
    <submittedName>
        <fullName evidence="12">Uncharacterized protein</fullName>
    </submittedName>
</protein>
<accession>A0A9R0YZ22</accession>